<feature type="transmembrane region" description="Helical" evidence="1">
    <location>
        <begin position="119"/>
        <end position="142"/>
    </location>
</feature>
<evidence type="ECO:0000313" key="2">
    <source>
        <dbReference type="EMBL" id="AUR51529.1"/>
    </source>
</evidence>
<protein>
    <recommendedName>
        <fullName evidence="4">Rod shape-determining protein MreD</fullName>
    </recommendedName>
</protein>
<evidence type="ECO:0000313" key="3">
    <source>
        <dbReference type="Proteomes" id="UP000236655"/>
    </source>
</evidence>
<name>A0A2I7N4Y9_9NEIS</name>
<gene>
    <name evidence="2" type="ORF">CUN60_04235</name>
</gene>
<evidence type="ECO:0008006" key="4">
    <source>
        <dbReference type="Google" id="ProtNLM"/>
    </source>
</evidence>
<accession>A0A2I7N4Y9</accession>
<dbReference type="EMBL" id="CP024847">
    <property type="protein sequence ID" value="AUR51529.1"/>
    <property type="molecule type" value="Genomic_DNA"/>
</dbReference>
<dbReference type="AlphaFoldDB" id="A0A2I7N4Y9"/>
<dbReference type="Proteomes" id="UP000236655">
    <property type="component" value="Chromosome"/>
</dbReference>
<reference evidence="3" key="1">
    <citation type="submission" date="2017-11" db="EMBL/GenBank/DDBJ databases">
        <authorList>
            <person name="Chan K.G."/>
            <person name="Lee L.S."/>
        </authorList>
    </citation>
    <scope>NUCLEOTIDE SEQUENCE [LARGE SCALE GENOMIC DNA]</scope>
    <source>
        <strain evidence="3">DSM 100970</strain>
    </source>
</reference>
<proteinExistence type="predicted"/>
<keyword evidence="3" id="KW-1185">Reference proteome</keyword>
<feature type="transmembrane region" description="Helical" evidence="1">
    <location>
        <begin position="6"/>
        <end position="25"/>
    </location>
</feature>
<feature type="transmembrane region" description="Helical" evidence="1">
    <location>
        <begin position="92"/>
        <end position="113"/>
    </location>
</feature>
<organism evidence="2 3">
    <name type="scientific">Aquella oligotrophica</name>
    <dbReference type="NCBI Taxonomy" id="2067065"/>
    <lineage>
        <taxon>Bacteria</taxon>
        <taxon>Pseudomonadati</taxon>
        <taxon>Pseudomonadota</taxon>
        <taxon>Betaproteobacteria</taxon>
        <taxon>Neisseriales</taxon>
        <taxon>Neisseriaceae</taxon>
        <taxon>Aquella</taxon>
    </lineage>
</organism>
<keyword evidence="1" id="KW-1133">Transmembrane helix</keyword>
<sequence>MIVNNLRFIILCTVLVFLQFTINNFTIFYVDVIAILLVSLLLRGNLIWLQLIILSFIGDLIGHWYLGSHLLAVVIISFFTGKVANFYRMCGWFPRMIISMFYFALFFFVIYLIELSTHRVFTSVDSLIFQLLVILPLVQFVLEKLTVRKPSEYYF</sequence>
<feature type="transmembrane region" description="Helical" evidence="1">
    <location>
        <begin position="63"/>
        <end position="80"/>
    </location>
</feature>
<keyword evidence="1" id="KW-0472">Membrane</keyword>
<dbReference type="KEGG" id="nba:CUN60_04235"/>
<feature type="transmembrane region" description="Helical" evidence="1">
    <location>
        <begin position="32"/>
        <end position="57"/>
    </location>
</feature>
<keyword evidence="1" id="KW-0812">Transmembrane</keyword>
<evidence type="ECO:0000256" key="1">
    <source>
        <dbReference type="SAM" id="Phobius"/>
    </source>
</evidence>